<dbReference type="Pfam" id="PF13472">
    <property type="entry name" value="Lipase_GDSL_2"/>
    <property type="match status" value="1"/>
</dbReference>
<evidence type="ECO:0000313" key="2">
    <source>
        <dbReference type="EMBL" id="SVC55645.1"/>
    </source>
</evidence>
<dbReference type="InterPro" id="IPR013830">
    <property type="entry name" value="SGNH_hydro"/>
</dbReference>
<name>A0A382N5P9_9ZZZZ</name>
<dbReference type="EMBL" id="UINC01097710">
    <property type="protein sequence ID" value="SVC55645.1"/>
    <property type="molecule type" value="Genomic_DNA"/>
</dbReference>
<dbReference type="AlphaFoldDB" id="A0A382N5P9"/>
<proteinExistence type="predicted"/>
<dbReference type="PANTHER" id="PTHR14209">
    <property type="entry name" value="ISOAMYL ACETATE-HYDROLYZING ESTERASE 1"/>
    <property type="match status" value="1"/>
</dbReference>
<organism evidence="2">
    <name type="scientific">marine metagenome</name>
    <dbReference type="NCBI Taxonomy" id="408172"/>
    <lineage>
        <taxon>unclassified sequences</taxon>
        <taxon>metagenomes</taxon>
        <taxon>ecological metagenomes</taxon>
    </lineage>
</organism>
<feature type="non-terminal residue" evidence="2">
    <location>
        <position position="294"/>
    </location>
</feature>
<accession>A0A382N5P9</accession>
<evidence type="ECO:0000259" key="1">
    <source>
        <dbReference type="Pfam" id="PF13472"/>
    </source>
</evidence>
<dbReference type="SUPFAM" id="SSF52266">
    <property type="entry name" value="SGNH hydrolase"/>
    <property type="match status" value="1"/>
</dbReference>
<dbReference type="Gene3D" id="3.40.50.1110">
    <property type="entry name" value="SGNH hydrolase"/>
    <property type="match status" value="1"/>
</dbReference>
<dbReference type="InterPro" id="IPR036514">
    <property type="entry name" value="SGNH_hydro_sf"/>
</dbReference>
<dbReference type="PANTHER" id="PTHR14209:SF19">
    <property type="entry name" value="ISOAMYL ACETATE-HYDROLYZING ESTERASE 1 HOMOLOG"/>
    <property type="match status" value="1"/>
</dbReference>
<dbReference type="InterPro" id="IPR045136">
    <property type="entry name" value="Iah1-like"/>
</dbReference>
<feature type="domain" description="SGNH hydrolase-type esterase" evidence="1">
    <location>
        <begin position="52"/>
        <end position="219"/>
    </location>
</feature>
<gene>
    <name evidence="2" type="ORF">METZ01_LOCUS308499</name>
</gene>
<sequence length="294" mass="32806">MMNLRIHTTKITLLGFAAAAVLGMTTSQALELNKGDHVVLIGNALAERMQHHGWLESYAQAAMPDKELVFRNHGFGGDKVNNRPRNSGFPSADAYLEISKADVILAFWGYNESFDNSPDAYRADLTKWIDETNGKKYNDKGAPTIVLFSPIAHENLGQANLPDGSANNERLAKYAEVTRQVANEKGVEFVDLFDLSQDLNERSKLPLTINGIHLTSKGNNQLARGIHKSLFGKSPRASGRKLARIRDAVLDKNWHWYNRYRATDGNDVWGGRSGLRFVAGQTNREVLQQELKMI</sequence>
<protein>
    <recommendedName>
        <fullName evidence="1">SGNH hydrolase-type esterase domain-containing protein</fullName>
    </recommendedName>
</protein>
<dbReference type="CDD" id="cd01834">
    <property type="entry name" value="SGNH_hydrolase_like_2"/>
    <property type="match status" value="1"/>
</dbReference>
<reference evidence="2" key="1">
    <citation type="submission" date="2018-05" db="EMBL/GenBank/DDBJ databases">
        <authorList>
            <person name="Lanie J.A."/>
            <person name="Ng W.-L."/>
            <person name="Kazmierczak K.M."/>
            <person name="Andrzejewski T.M."/>
            <person name="Davidsen T.M."/>
            <person name="Wayne K.J."/>
            <person name="Tettelin H."/>
            <person name="Glass J.I."/>
            <person name="Rusch D."/>
            <person name="Podicherti R."/>
            <person name="Tsui H.-C.T."/>
            <person name="Winkler M.E."/>
        </authorList>
    </citation>
    <scope>NUCLEOTIDE SEQUENCE</scope>
</reference>